<feature type="chain" id="PRO_5011432680" evidence="7">
    <location>
        <begin position="27"/>
        <end position="692"/>
    </location>
</feature>
<dbReference type="Pfam" id="PF17804">
    <property type="entry name" value="TSP_NTD"/>
    <property type="match status" value="1"/>
</dbReference>
<comment type="similarity">
    <text evidence="1 5">Belongs to the peptidase S41A family.</text>
</comment>
<feature type="signal peptide" evidence="7">
    <location>
        <begin position="1"/>
        <end position="26"/>
    </location>
</feature>
<dbReference type="Gene3D" id="3.30.750.44">
    <property type="match status" value="1"/>
</dbReference>
<dbReference type="SUPFAM" id="SSF50156">
    <property type="entry name" value="PDZ domain-like"/>
    <property type="match status" value="1"/>
</dbReference>
<dbReference type="GO" id="GO:0006508">
    <property type="term" value="P:proteolysis"/>
    <property type="evidence" value="ECO:0007669"/>
    <property type="project" value="UniProtKB-KW"/>
</dbReference>
<dbReference type="PANTHER" id="PTHR32060:SF22">
    <property type="entry name" value="CARBOXYL-TERMINAL-PROCESSING PEPTIDASE 3, CHLOROPLASTIC"/>
    <property type="match status" value="1"/>
</dbReference>
<dbReference type="FunFam" id="3.90.226.10:FF:000090">
    <property type="entry name" value="Tail-specific protease"/>
    <property type="match status" value="1"/>
</dbReference>
<gene>
    <name evidence="9" type="ORF">SAMN04488540_11225</name>
</gene>
<dbReference type="InterPro" id="IPR004447">
    <property type="entry name" value="Peptidase_S41A"/>
</dbReference>
<dbReference type="EMBL" id="FNEM01000012">
    <property type="protein sequence ID" value="SDJ70783.1"/>
    <property type="molecule type" value="Genomic_DNA"/>
</dbReference>
<sequence>MVKTSPKMTRLATWFAGALFSVQALALSPVITQDEIPVLAQEAQHKVASKRVTNLFSRSHYRKFAMDTEFSQQIFDRYLEQLDFNKSIFTQSEVDGFNRYRDGFAAAIQKGDMKDAYSIYQVALEKRYNRFSYALSLLDKPFDFDQAGDKYYFDREDAQWARSESDLDELWRQRVKNDALNLKLTGKEWSEIKEMLGKRYNNALKRLSQTHSEDVFQNVMGAFAYSIEPHTSYLSPRNADRFQTEMNLSLEGIGAVLQVRDDYTTIRSLVPGGPADSNGGLKPEDRITGVGQEGEEIVDVIGWRLDDVVELIKGPKGSKVTLEILPKKGGSNAKPKTVVIVRDKVKLEDRAVKSEVYVPSDGPYQGRRLGVIEIPSFYVNISQDVAKELEKLEAENVEAISIDLRNNGGGSLSEATLLTGLFISQGPVVQIRDQRGRININRDGDGRISYSGPMTVLVNRYSASASEIFAAAMQDYGRGMVIGEPTFGKGTVQQHRSLSKAYDLFEKPMGHVQYTIARFYRINGGSTQLKGVTPDIEYPSFFEPGEYGESQEDNALPWDSVPKAHYDTVNEVPKTMVSTLTANYLKRTDSNPEFGYLKEDISEYRAEKDKGYVSLVKSEREAKREADDATELKRTNERRKRQGLEPLKQLEDAGDDDEMAMDDSAEDNDYLLAESANITFDMVDWSRLAKQK</sequence>
<accession>A0A1G8VYE5</accession>
<dbReference type="Proteomes" id="UP000199527">
    <property type="component" value="Unassembled WGS sequence"/>
</dbReference>
<dbReference type="InterPro" id="IPR036034">
    <property type="entry name" value="PDZ_sf"/>
</dbReference>
<feature type="region of interest" description="Disordered" evidence="6">
    <location>
        <begin position="618"/>
        <end position="668"/>
    </location>
</feature>
<dbReference type="SMART" id="SM00228">
    <property type="entry name" value="PDZ"/>
    <property type="match status" value="1"/>
</dbReference>
<dbReference type="InterPro" id="IPR005151">
    <property type="entry name" value="Tail-specific_protease"/>
</dbReference>
<dbReference type="InterPro" id="IPR001478">
    <property type="entry name" value="PDZ"/>
</dbReference>
<dbReference type="GO" id="GO:0030288">
    <property type="term" value="C:outer membrane-bounded periplasmic space"/>
    <property type="evidence" value="ECO:0007669"/>
    <property type="project" value="TreeGrafter"/>
</dbReference>
<dbReference type="Gene3D" id="2.30.42.10">
    <property type="match status" value="1"/>
</dbReference>
<organism evidence="9 10">
    <name type="scientific">Ferrimonas sediminum</name>
    <dbReference type="NCBI Taxonomy" id="718193"/>
    <lineage>
        <taxon>Bacteria</taxon>
        <taxon>Pseudomonadati</taxon>
        <taxon>Pseudomonadota</taxon>
        <taxon>Gammaproteobacteria</taxon>
        <taxon>Alteromonadales</taxon>
        <taxon>Ferrimonadaceae</taxon>
        <taxon>Ferrimonas</taxon>
    </lineage>
</organism>
<evidence type="ECO:0000313" key="10">
    <source>
        <dbReference type="Proteomes" id="UP000199527"/>
    </source>
</evidence>
<evidence type="ECO:0000256" key="3">
    <source>
        <dbReference type="ARBA" id="ARBA00022801"/>
    </source>
</evidence>
<dbReference type="InterPro" id="IPR040573">
    <property type="entry name" value="TSP_N"/>
</dbReference>
<dbReference type="Pfam" id="PF11818">
    <property type="entry name" value="DUF3340"/>
    <property type="match status" value="1"/>
</dbReference>
<dbReference type="AlphaFoldDB" id="A0A1G8VYE5"/>
<dbReference type="Gene3D" id="3.90.226.10">
    <property type="entry name" value="2-enoyl-CoA Hydratase, Chain A, domain 1"/>
    <property type="match status" value="1"/>
</dbReference>
<evidence type="ECO:0000256" key="4">
    <source>
        <dbReference type="ARBA" id="ARBA00022825"/>
    </source>
</evidence>
<feature type="compositionally biased region" description="Acidic residues" evidence="6">
    <location>
        <begin position="652"/>
        <end position="668"/>
    </location>
</feature>
<evidence type="ECO:0000256" key="2">
    <source>
        <dbReference type="ARBA" id="ARBA00022670"/>
    </source>
</evidence>
<dbReference type="Pfam" id="PF00595">
    <property type="entry name" value="PDZ"/>
    <property type="match status" value="1"/>
</dbReference>
<reference evidence="10" key="1">
    <citation type="submission" date="2016-10" db="EMBL/GenBank/DDBJ databases">
        <authorList>
            <person name="Varghese N."/>
            <person name="Submissions S."/>
        </authorList>
    </citation>
    <scope>NUCLEOTIDE SEQUENCE [LARGE SCALE GENOMIC DNA]</scope>
    <source>
        <strain evidence="10">DSM 23317</strain>
    </source>
</reference>
<dbReference type="CDD" id="cd07560">
    <property type="entry name" value="Peptidase_S41_CPP"/>
    <property type="match status" value="1"/>
</dbReference>
<dbReference type="GO" id="GO:0004175">
    <property type="term" value="F:endopeptidase activity"/>
    <property type="evidence" value="ECO:0007669"/>
    <property type="project" value="TreeGrafter"/>
</dbReference>
<evidence type="ECO:0000259" key="8">
    <source>
        <dbReference type="PROSITE" id="PS50106"/>
    </source>
</evidence>
<feature type="compositionally biased region" description="Basic and acidic residues" evidence="6">
    <location>
        <begin position="618"/>
        <end position="635"/>
    </location>
</feature>
<keyword evidence="10" id="KW-1185">Reference proteome</keyword>
<dbReference type="PANTHER" id="PTHR32060">
    <property type="entry name" value="TAIL-SPECIFIC PROTEASE"/>
    <property type="match status" value="1"/>
</dbReference>
<evidence type="ECO:0000256" key="5">
    <source>
        <dbReference type="RuleBase" id="RU004404"/>
    </source>
</evidence>
<dbReference type="SUPFAM" id="SSF52096">
    <property type="entry name" value="ClpP/crotonase"/>
    <property type="match status" value="1"/>
</dbReference>
<proteinExistence type="inferred from homology"/>
<evidence type="ECO:0000256" key="7">
    <source>
        <dbReference type="SAM" id="SignalP"/>
    </source>
</evidence>
<dbReference type="PROSITE" id="PS50106">
    <property type="entry name" value="PDZ"/>
    <property type="match status" value="1"/>
</dbReference>
<protein>
    <submittedName>
        <fullName evidence="9">Carboxyl-terminal processing protease</fullName>
    </submittedName>
</protein>
<evidence type="ECO:0000256" key="6">
    <source>
        <dbReference type="SAM" id="MobiDB-lite"/>
    </source>
</evidence>
<keyword evidence="4 5" id="KW-0720">Serine protease</keyword>
<evidence type="ECO:0000313" key="9">
    <source>
        <dbReference type="EMBL" id="SDJ70783.1"/>
    </source>
</evidence>
<feature type="domain" description="PDZ" evidence="8">
    <location>
        <begin position="243"/>
        <end position="313"/>
    </location>
</feature>
<evidence type="ECO:0000256" key="1">
    <source>
        <dbReference type="ARBA" id="ARBA00009179"/>
    </source>
</evidence>
<name>A0A1G8VYE5_9GAMM</name>
<dbReference type="CDD" id="cd06782">
    <property type="entry name" value="cpPDZ_CPP-like"/>
    <property type="match status" value="1"/>
</dbReference>
<keyword evidence="3 5" id="KW-0378">Hydrolase</keyword>
<dbReference type="InterPro" id="IPR029045">
    <property type="entry name" value="ClpP/crotonase-like_dom_sf"/>
</dbReference>
<dbReference type="NCBIfam" id="NF008388">
    <property type="entry name" value="PRK11186.1"/>
    <property type="match status" value="1"/>
</dbReference>
<dbReference type="SMART" id="SM00245">
    <property type="entry name" value="TSPc"/>
    <property type="match status" value="1"/>
</dbReference>
<keyword evidence="7" id="KW-0732">Signal</keyword>
<dbReference type="GO" id="GO:0008236">
    <property type="term" value="F:serine-type peptidase activity"/>
    <property type="evidence" value="ECO:0007669"/>
    <property type="project" value="UniProtKB-KW"/>
</dbReference>
<dbReference type="InterPro" id="IPR020992">
    <property type="entry name" value="Tail_Prtase_C"/>
</dbReference>
<keyword evidence="2 5" id="KW-0645">Protease</keyword>
<dbReference type="GO" id="GO:0007165">
    <property type="term" value="P:signal transduction"/>
    <property type="evidence" value="ECO:0007669"/>
    <property type="project" value="TreeGrafter"/>
</dbReference>
<dbReference type="NCBIfam" id="TIGR00225">
    <property type="entry name" value="prc"/>
    <property type="match status" value="1"/>
</dbReference>
<dbReference type="Pfam" id="PF03572">
    <property type="entry name" value="Peptidase_S41"/>
    <property type="match status" value="1"/>
</dbReference>